<dbReference type="RefSeq" id="WP_013683996.1">
    <property type="nucleotide sequence ID" value="NC_015320.1"/>
</dbReference>
<dbReference type="Proteomes" id="UP000008136">
    <property type="component" value="Chromosome"/>
</dbReference>
<dbReference type="GeneID" id="10394452"/>
<proteinExistence type="predicted"/>
<protein>
    <submittedName>
        <fullName evidence="2">SpoVT/AbrB domain-containing protein</fullName>
    </submittedName>
</protein>
<reference evidence="2 3" key="1">
    <citation type="submission" date="2011-03" db="EMBL/GenBank/DDBJ databases">
        <title>The complete genome of Archaeoglobus veneficus SNP6.</title>
        <authorList>
            <consortium name="US DOE Joint Genome Institute (JGI-PGF)"/>
            <person name="Lucas S."/>
            <person name="Copeland A."/>
            <person name="Lapidus A."/>
            <person name="Bruce D."/>
            <person name="Goodwin L."/>
            <person name="Pitluck S."/>
            <person name="Kyrpides N."/>
            <person name="Mavromatis K."/>
            <person name="Pagani I."/>
            <person name="Ivanova N."/>
            <person name="Mikhailova N."/>
            <person name="Lu M."/>
            <person name="Detter J.C."/>
            <person name="Tapia R."/>
            <person name="Han C."/>
            <person name="Land M."/>
            <person name="Hauser L."/>
            <person name="Markowitz V."/>
            <person name="Cheng J.-F."/>
            <person name="Hugenholtz P."/>
            <person name="Woyke T."/>
            <person name="Wu D."/>
            <person name="Spring S."/>
            <person name="Brambilla E."/>
            <person name="Klenk H.-P."/>
            <person name="Eisen J.A."/>
        </authorList>
    </citation>
    <scope>NUCLEOTIDE SEQUENCE [LARGE SCALE GENOMIC DNA]</scope>
    <source>
        <strain evidence="3">SNP6</strain>
    </source>
</reference>
<dbReference type="InterPro" id="IPR037914">
    <property type="entry name" value="SpoVT-AbrB_sf"/>
</dbReference>
<dbReference type="SMART" id="SM00966">
    <property type="entry name" value="SpoVT_AbrB"/>
    <property type="match status" value="1"/>
</dbReference>
<dbReference type="PROSITE" id="PS51740">
    <property type="entry name" value="SPOVT_ABRB"/>
    <property type="match status" value="1"/>
</dbReference>
<keyword evidence="3" id="KW-1185">Reference proteome</keyword>
<dbReference type="HOGENOM" id="CLU_173007_2_0_2"/>
<dbReference type="AlphaFoldDB" id="F2KND3"/>
<dbReference type="InterPro" id="IPR007159">
    <property type="entry name" value="SpoVT-AbrB_dom"/>
</dbReference>
<evidence type="ECO:0000313" key="3">
    <source>
        <dbReference type="Proteomes" id="UP000008136"/>
    </source>
</evidence>
<dbReference type="OrthoDB" id="28233at2157"/>
<gene>
    <name evidence="2" type="ordered locus">Arcve_1331</name>
</gene>
<evidence type="ECO:0000259" key="1">
    <source>
        <dbReference type="PROSITE" id="PS51740"/>
    </source>
</evidence>
<dbReference type="GO" id="GO:0003677">
    <property type="term" value="F:DNA binding"/>
    <property type="evidence" value="ECO:0007669"/>
    <property type="project" value="InterPro"/>
</dbReference>
<dbReference type="eggNOG" id="arCOG04480">
    <property type="taxonomic scope" value="Archaea"/>
</dbReference>
<evidence type="ECO:0000313" key="2">
    <source>
        <dbReference type="EMBL" id="AEA47335.1"/>
    </source>
</evidence>
<sequence length="81" mass="9757">MSYGVEIKKVDRQGRIILPSDWRRDELKNGDEVFIIKERGVLKIIPKKKKPDLTKYFDSVDLNVDFIEEWDKFEREFNEIP</sequence>
<name>F2KND3_ARCVS</name>
<organism evidence="2 3">
    <name type="scientific">Archaeoglobus veneficus (strain DSM 11195 / SNP6)</name>
    <dbReference type="NCBI Taxonomy" id="693661"/>
    <lineage>
        <taxon>Archaea</taxon>
        <taxon>Methanobacteriati</taxon>
        <taxon>Methanobacteriota</taxon>
        <taxon>Archaeoglobi</taxon>
        <taxon>Archaeoglobales</taxon>
        <taxon>Archaeoglobaceae</taxon>
        <taxon>Archaeoglobus</taxon>
    </lineage>
</organism>
<feature type="domain" description="SpoVT-AbrB" evidence="1">
    <location>
        <begin position="5"/>
        <end position="49"/>
    </location>
</feature>
<dbReference type="SUPFAM" id="SSF89447">
    <property type="entry name" value="AbrB/MazE/MraZ-like"/>
    <property type="match status" value="1"/>
</dbReference>
<dbReference type="STRING" id="693661.Arcve_1331"/>
<dbReference type="Pfam" id="PF04014">
    <property type="entry name" value="MazE_antitoxin"/>
    <property type="match status" value="1"/>
</dbReference>
<accession>F2KND3</accession>
<dbReference type="EMBL" id="CP002588">
    <property type="protein sequence ID" value="AEA47335.1"/>
    <property type="molecule type" value="Genomic_DNA"/>
</dbReference>
<dbReference type="KEGG" id="ave:Arcve_1331"/>